<evidence type="ECO:0008006" key="3">
    <source>
        <dbReference type="Google" id="ProtNLM"/>
    </source>
</evidence>
<evidence type="ECO:0000313" key="1">
    <source>
        <dbReference type="EMBL" id="KAK4721936.1"/>
    </source>
</evidence>
<reference evidence="1 2" key="1">
    <citation type="submission" date="2023-10" db="EMBL/GenBank/DDBJ databases">
        <title>Genome-Wide Identification Analysis in wild type Solanum Pinnatisectum Reveals Some Genes Defensing Phytophthora Infestans.</title>
        <authorList>
            <person name="Sun C."/>
        </authorList>
    </citation>
    <scope>NUCLEOTIDE SEQUENCE [LARGE SCALE GENOMIC DNA]</scope>
    <source>
        <strain evidence="1">LQN</strain>
        <tissue evidence="1">Leaf</tissue>
    </source>
</reference>
<dbReference type="InterPro" id="IPR040256">
    <property type="entry name" value="At4g02000-like"/>
</dbReference>
<organism evidence="1 2">
    <name type="scientific">Solanum pinnatisectum</name>
    <name type="common">tansyleaf nightshade</name>
    <dbReference type="NCBI Taxonomy" id="50273"/>
    <lineage>
        <taxon>Eukaryota</taxon>
        <taxon>Viridiplantae</taxon>
        <taxon>Streptophyta</taxon>
        <taxon>Embryophyta</taxon>
        <taxon>Tracheophyta</taxon>
        <taxon>Spermatophyta</taxon>
        <taxon>Magnoliopsida</taxon>
        <taxon>eudicotyledons</taxon>
        <taxon>Gunneridae</taxon>
        <taxon>Pentapetalae</taxon>
        <taxon>asterids</taxon>
        <taxon>lamiids</taxon>
        <taxon>Solanales</taxon>
        <taxon>Solanaceae</taxon>
        <taxon>Solanoideae</taxon>
        <taxon>Solaneae</taxon>
        <taxon>Solanum</taxon>
    </lineage>
</organism>
<dbReference type="GO" id="GO:0003676">
    <property type="term" value="F:nucleic acid binding"/>
    <property type="evidence" value="ECO:0007669"/>
    <property type="project" value="InterPro"/>
</dbReference>
<gene>
    <name evidence="1" type="ORF">R3W88_012169</name>
</gene>
<dbReference type="SUPFAM" id="SSF57756">
    <property type="entry name" value="Retrovirus zinc finger-like domains"/>
    <property type="match status" value="1"/>
</dbReference>
<comment type="caution">
    <text evidence="1">The sequence shown here is derived from an EMBL/GenBank/DDBJ whole genome shotgun (WGS) entry which is preliminary data.</text>
</comment>
<dbReference type="PANTHER" id="PTHR31286">
    <property type="entry name" value="GLYCINE-RICH CELL WALL STRUCTURAL PROTEIN 1.8-LIKE"/>
    <property type="match status" value="1"/>
</dbReference>
<protein>
    <recommendedName>
        <fullName evidence="3">Zinc knuckle CX2CX4HX4C domain-containing protein</fullName>
    </recommendedName>
</protein>
<accession>A0AAV9L8L2</accession>
<evidence type="ECO:0000313" key="2">
    <source>
        <dbReference type="Proteomes" id="UP001311915"/>
    </source>
</evidence>
<sequence>MTYARLLVEIPLNQEYPTCIMFENENGNIVEQRMEYEWKSVLCTKCKNFGHENSECRRKENGEAGKRRCNQTTKMGHWGVIRKKGEEVQRMEPTTNQGVKSTNDHTSTSMTGKQANILFGFLETKIKRAQATRAALNLCAGWSFSTNLAEHPGGRIWLLWKSNVYKVEIKK</sequence>
<dbReference type="PANTHER" id="PTHR31286:SF165">
    <property type="entry name" value="DUF4283 DOMAIN-CONTAINING PROTEIN"/>
    <property type="match status" value="1"/>
</dbReference>
<dbReference type="AlphaFoldDB" id="A0AAV9L8L2"/>
<dbReference type="InterPro" id="IPR036875">
    <property type="entry name" value="Znf_CCHC_sf"/>
</dbReference>
<name>A0AAV9L8L2_9SOLN</name>
<proteinExistence type="predicted"/>
<dbReference type="GO" id="GO:0008270">
    <property type="term" value="F:zinc ion binding"/>
    <property type="evidence" value="ECO:0007669"/>
    <property type="project" value="InterPro"/>
</dbReference>
<dbReference type="EMBL" id="JAWPEI010000007">
    <property type="protein sequence ID" value="KAK4721936.1"/>
    <property type="molecule type" value="Genomic_DNA"/>
</dbReference>
<keyword evidence="2" id="KW-1185">Reference proteome</keyword>
<dbReference type="Proteomes" id="UP001311915">
    <property type="component" value="Unassembled WGS sequence"/>
</dbReference>